<dbReference type="AlphaFoldDB" id="A0A4Z2JCT5"/>
<comment type="caution">
    <text evidence="1">The sequence shown here is derived from an EMBL/GenBank/DDBJ whole genome shotgun (WGS) entry which is preliminary data.</text>
</comment>
<dbReference type="Proteomes" id="UP000314294">
    <property type="component" value="Unassembled WGS sequence"/>
</dbReference>
<reference evidence="1 2" key="1">
    <citation type="submission" date="2019-03" db="EMBL/GenBank/DDBJ databases">
        <title>First draft genome of Liparis tanakae, snailfish: a comprehensive survey of snailfish specific genes.</title>
        <authorList>
            <person name="Kim W."/>
            <person name="Song I."/>
            <person name="Jeong J.-H."/>
            <person name="Kim D."/>
            <person name="Kim S."/>
            <person name="Ryu S."/>
            <person name="Song J.Y."/>
            <person name="Lee S.K."/>
        </authorList>
    </citation>
    <scope>NUCLEOTIDE SEQUENCE [LARGE SCALE GENOMIC DNA]</scope>
    <source>
        <tissue evidence="1">Muscle</tissue>
    </source>
</reference>
<name>A0A4Z2JCT5_9TELE</name>
<accession>A0A4Z2JCT5</accession>
<proteinExistence type="predicted"/>
<evidence type="ECO:0000313" key="1">
    <source>
        <dbReference type="EMBL" id="TNN88105.1"/>
    </source>
</evidence>
<protein>
    <submittedName>
        <fullName evidence="1">Uncharacterized protein</fullName>
    </submittedName>
</protein>
<gene>
    <name evidence="1" type="ORF">EYF80_001686</name>
</gene>
<evidence type="ECO:0000313" key="2">
    <source>
        <dbReference type="Proteomes" id="UP000314294"/>
    </source>
</evidence>
<sequence>MASLLEALALSQSESVGLRGRAEVIGNDVITESGEGKQLVGAGQMKDRNSSNLSAELDDNQGAMEAAQALRDSSLSLSLNRHNRGSILVAGVGSVSGFEWVVCSGSPSLLQ</sequence>
<organism evidence="1 2">
    <name type="scientific">Liparis tanakae</name>
    <name type="common">Tanaka's snailfish</name>
    <dbReference type="NCBI Taxonomy" id="230148"/>
    <lineage>
        <taxon>Eukaryota</taxon>
        <taxon>Metazoa</taxon>
        <taxon>Chordata</taxon>
        <taxon>Craniata</taxon>
        <taxon>Vertebrata</taxon>
        <taxon>Euteleostomi</taxon>
        <taxon>Actinopterygii</taxon>
        <taxon>Neopterygii</taxon>
        <taxon>Teleostei</taxon>
        <taxon>Neoteleostei</taxon>
        <taxon>Acanthomorphata</taxon>
        <taxon>Eupercaria</taxon>
        <taxon>Perciformes</taxon>
        <taxon>Cottioidei</taxon>
        <taxon>Cottales</taxon>
        <taxon>Liparidae</taxon>
        <taxon>Liparis</taxon>
    </lineage>
</organism>
<keyword evidence="2" id="KW-1185">Reference proteome</keyword>
<dbReference type="EMBL" id="SRLO01000007">
    <property type="protein sequence ID" value="TNN88105.1"/>
    <property type="molecule type" value="Genomic_DNA"/>
</dbReference>